<keyword evidence="5 6" id="KW-0472">Membrane</keyword>
<evidence type="ECO:0000256" key="1">
    <source>
        <dbReference type="ARBA" id="ARBA00004141"/>
    </source>
</evidence>
<evidence type="ECO:0000256" key="4">
    <source>
        <dbReference type="ARBA" id="ARBA00022737"/>
    </source>
</evidence>
<feature type="transmembrane region" description="Helical" evidence="8">
    <location>
        <begin position="242"/>
        <end position="260"/>
    </location>
</feature>
<keyword evidence="8" id="KW-1133">Transmembrane helix</keyword>
<sequence length="378" mass="43127">MKKILLMPPFQLFFKLKMLNKIYYFANIFRVVQIINICAKYSYDILQILDCWLLEITLNRSKKYQLILKKNFDLLFIQSMNDLYNFLAGGISGVASRTAVAPIERVIILKQTSIEQYQGSNTIQAILKMYKIEGVRSLFKGNYVNCLRIFPFQAIEFFMFDKYKKSYNQYMSSYIQLNRVALDLIAGALAGVTASACIYPLDLAKTHLAVNISKTPNASNPGCIQIWKEIILHEGFRGLFKGLSATMIGMAPYASLKLTFFNNLQYYASKQLNKDQKQMPLYWNLAIGGLSGCLAVTITYPTDLIRRNLQIAKMNSNTKPTYLSIIKKIYNKSGLIGLYRGLPATYCKILPSTAIVFAINDCLKQIRTKFQTGKLLQY</sequence>
<feature type="repeat" description="Solcar" evidence="6">
    <location>
        <begin position="178"/>
        <end position="267"/>
    </location>
</feature>
<evidence type="ECO:0000256" key="2">
    <source>
        <dbReference type="ARBA" id="ARBA00022448"/>
    </source>
</evidence>
<evidence type="ECO:0000313" key="9">
    <source>
        <dbReference type="EMBL" id="EAS03705.2"/>
    </source>
</evidence>
<dbReference type="Pfam" id="PF00153">
    <property type="entry name" value="Mito_carr"/>
    <property type="match status" value="3"/>
</dbReference>
<proteinExistence type="inferred from homology"/>
<protein>
    <submittedName>
        <fullName evidence="9">Graves disease carrier protein</fullName>
    </submittedName>
</protein>
<feature type="repeat" description="Solcar" evidence="6">
    <location>
        <begin position="279"/>
        <end position="366"/>
    </location>
</feature>
<evidence type="ECO:0000256" key="8">
    <source>
        <dbReference type="SAM" id="Phobius"/>
    </source>
</evidence>
<dbReference type="GeneID" id="7841954"/>
<dbReference type="InterPro" id="IPR018108">
    <property type="entry name" value="MCP_transmembrane"/>
</dbReference>
<feature type="transmembrane region" description="Helical" evidence="8">
    <location>
        <begin position="281"/>
        <end position="300"/>
    </location>
</feature>
<keyword evidence="10" id="KW-1185">Reference proteome</keyword>
<dbReference type="KEGG" id="tet:TTHERM_00474670"/>
<dbReference type="GO" id="GO:0055085">
    <property type="term" value="P:transmembrane transport"/>
    <property type="evidence" value="ECO:0007669"/>
    <property type="project" value="InterPro"/>
</dbReference>
<feature type="repeat" description="Solcar" evidence="6">
    <location>
        <begin position="80"/>
        <end position="166"/>
    </location>
</feature>
<dbReference type="GO" id="GO:0016020">
    <property type="term" value="C:membrane"/>
    <property type="evidence" value="ECO:0007669"/>
    <property type="project" value="UniProtKB-SubCell"/>
</dbReference>
<dbReference type="Proteomes" id="UP000009168">
    <property type="component" value="Unassembled WGS sequence"/>
</dbReference>
<evidence type="ECO:0000256" key="3">
    <source>
        <dbReference type="ARBA" id="ARBA00022692"/>
    </source>
</evidence>
<keyword evidence="4" id="KW-0677">Repeat</keyword>
<dbReference type="AlphaFoldDB" id="I7MA47"/>
<organism evidence="9 10">
    <name type="scientific">Tetrahymena thermophila (strain SB210)</name>
    <dbReference type="NCBI Taxonomy" id="312017"/>
    <lineage>
        <taxon>Eukaryota</taxon>
        <taxon>Sar</taxon>
        <taxon>Alveolata</taxon>
        <taxon>Ciliophora</taxon>
        <taxon>Intramacronucleata</taxon>
        <taxon>Oligohymenophorea</taxon>
        <taxon>Hymenostomatida</taxon>
        <taxon>Tetrahymenina</taxon>
        <taxon>Tetrahymenidae</taxon>
        <taxon>Tetrahymena</taxon>
    </lineage>
</organism>
<dbReference type="PANTHER" id="PTHR24089">
    <property type="entry name" value="SOLUTE CARRIER FAMILY 25"/>
    <property type="match status" value="1"/>
</dbReference>
<evidence type="ECO:0000256" key="6">
    <source>
        <dbReference type="PROSITE-ProRule" id="PRU00282"/>
    </source>
</evidence>
<keyword evidence="2 7" id="KW-0813">Transport</keyword>
<dbReference type="OrthoDB" id="270584at2759"/>
<dbReference type="InterPro" id="IPR023395">
    <property type="entry name" value="MCP_dom_sf"/>
</dbReference>
<accession>I7MA47</accession>
<dbReference type="EMBL" id="GG662472">
    <property type="protein sequence ID" value="EAS03705.2"/>
    <property type="molecule type" value="Genomic_DNA"/>
</dbReference>
<keyword evidence="3 6" id="KW-0812">Transmembrane</keyword>
<dbReference type="PRINTS" id="PR00926">
    <property type="entry name" value="MITOCARRIER"/>
</dbReference>
<gene>
    <name evidence="9" type="ORF">TTHERM_00474670</name>
</gene>
<dbReference type="RefSeq" id="XP_001023950.2">
    <property type="nucleotide sequence ID" value="XM_001023950.2"/>
</dbReference>
<reference evidence="10" key="1">
    <citation type="journal article" date="2006" name="PLoS Biol.">
        <title>Macronuclear genome sequence of the ciliate Tetrahymena thermophila, a model eukaryote.</title>
        <authorList>
            <person name="Eisen J.A."/>
            <person name="Coyne R.S."/>
            <person name="Wu M."/>
            <person name="Wu D."/>
            <person name="Thiagarajan M."/>
            <person name="Wortman J.R."/>
            <person name="Badger J.H."/>
            <person name="Ren Q."/>
            <person name="Amedeo P."/>
            <person name="Jones K.M."/>
            <person name="Tallon L.J."/>
            <person name="Delcher A.L."/>
            <person name="Salzberg S.L."/>
            <person name="Silva J.C."/>
            <person name="Haas B.J."/>
            <person name="Majoros W.H."/>
            <person name="Farzad M."/>
            <person name="Carlton J.M."/>
            <person name="Smith R.K. Jr."/>
            <person name="Garg J."/>
            <person name="Pearlman R.E."/>
            <person name="Karrer K.M."/>
            <person name="Sun L."/>
            <person name="Manning G."/>
            <person name="Elde N.C."/>
            <person name="Turkewitz A.P."/>
            <person name="Asai D.J."/>
            <person name="Wilkes D.E."/>
            <person name="Wang Y."/>
            <person name="Cai H."/>
            <person name="Collins K."/>
            <person name="Stewart B.A."/>
            <person name="Lee S.R."/>
            <person name="Wilamowska K."/>
            <person name="Weinberg Z."/>
            <person name="Ruzzo W.L."/>
            <person name="Wloga D."/>
            <person name="Gaertig J."/>
            <person name="Frankel J."/>
            <person name="Tsao C.-C."/>
            <person name="Gorovsky M.A."/>
            <person name="Keeling P.J."/>
            <person name="Waller R.F."/>
            <person name="Patron N.J."/>
            <person name="Cherry J.M."/>
            <person name="Stover N.A."/>
            <person name="Krieger C.J."/>
            <person name="del Toro C."/>
            <person name="Ryder H.F."/>
            <person name="Williamson S.C."/>
            <person name="Barbeau R.A."/>
            <person name="Hamilton E.P."/>
            <person name="Orias E."/>
        </authorList>
    </citation>
    <scope>NUCLEOTIDE SEQUENCE [LARGE SCALE GENOMIC DNA]</scope>
    <source>
        <strain evidence="10">SB210</strain>
    </source>
</reference>
<evidence type="ECO:0000256" key="5">
    <source>
        <dbReference type="ARBA" id="ARBA00023136"/>
    </source>
</evidence>
<evidence type="ECO:0000256" key="7">
    <source>
        <dbReference type="RuleBase" id="RU000488"/>
    </source>
</evidence>
<dbReference type="InterPro" id="IPR002067">
    <property type="entry name" value="MCP"/>
</dbReference>
<dbReference type="SUPFAM" id="SSF103506">
    <property type="entry name" value="Mitochondrial carrier"/>
    <property type="match status" value="1"/>
</dbReference>
<dbReference type="PROSITE" id="PS50920">
    <property type="entry name" value="SOLCAR"/>
    <property type="match status" value="3"/>
</dbReference>
<evidence type="ECO:0000313" key="10">
    <source>
        <dbReference type="Proteomes" id="UP000009168"/>
    </source>
</evidence>
<dbReference type="InParanoid" id="I7MA47"/>
<comment type="subcellular location">
    <subcellularLocation>
        <location evidence="1">Membrane</location>
        <topology evidence="1">Multi-pass membrane protein</topology>
    </subcellularLocation>
</comment>
<dbReference type="eggNOG" id="KOG0752">
    <property type="taxonomic scope" value="Eukaryota"/>
</dbReference>
<name>I7MA47_TETTS</name>
<dbReference type="STRING" id="312017.I7MA47"/>
<comment type="similarity">
    <text evidence="7">Belongs to the mitochondrial carrier (TC 2.A.29) family.</text>
</comment>
<dbReference type="Gene3D" id="1.50.40.10">
    <property type="entry name" value="Mitochondrial carrier domain"/>
    <property type="match status" value="1"/>
</dbReference>